<gene>
    <name evidence="2" type="ORF">SI8410_03004567</name>
</gene>
<evidence type="ECO:0000256" key="1">
    <source>
        <dbReference type="SAM" id="SignalP"/>
    </source>
</evidence>
<protein>
    <submittedName>
        <fullName evidence="2">Uncharacterized protein</fullName>
    </submittedName>
</protein>
<organism evidence="2 3">
    <name type="scientific">Spirodela intermedia</name>
    <name type="common">Intermediate duckweed</name>
    <dbReference type="NCBI Taxonomy" id="51605"/>
    <lineage>
        <taxon>Eukaryota</taxon>
        <taxon>Viridiplantae</taxon>
        <taxon>Streptophyta</taxon>
        <taxon>Embryophyta</taxon>
        <taxon>Tracheophyta</taxon>
        <taxon>Spermatophyta</taxon>
        <taxon>Magnoliopsida</taxon>
        <taxon>Liliopsida</taxon>
        <taxon>Araceae</taxon>
        <taxon>Lemnoideae</taxon>
        <taxon>Spirodela</taxon>
    </lineage>
</organism>
<dbReference type="OrthoDB" id="308440at2759"/>
<sequence>MGAAAESLLLPLRLLIFAIVASLTVAYNSSGLPPTILFKDVVKAIARKEGWDPEAVRVFKFANGSVQVGRSRRLEFQVRTGSRTLLVFTFPDELDGETWRKPRRRGRERAWWRLDKPVRWPRPRLNRFELAGPLEVKSTGDDRLSLLLPANVTRTGLKRVVLGGGIKIRVDGAEEVTLSYPSASGSSLYRSEVVLDHERKPSLFRTQSLCSPLISVSISGSVSLVAYKTHNDKAYIETASQSPDTLELLPDKCYYGSHRQDLSLSIISISSQMSLPERVLRMILDRRISQHATPRSVKVRIMPFTLVRFQVELERDIGEDDRIWSKAPKWKSRPTVERDWFEVLCRAEVGKELKPAFQRKLMKGRFVWDSVLWGSLQPNVSFTRLHSLVLPPEAFTLDV</sequence>
<dbReference type="EMBL" id="LR746266">
    <property type="protein sequence ID" value="CAA7393870.1"/>
    <property type="molecule type" value="Genomic_DNA"/>
</dbReference>
<keyword evidence="1" id="KW-0732">Signal</keyword>
<reference evidence="2" key="1">
    <citation type="submission" date="2020-02" db="EMBL/GenBank/DDBJ databases">
        <authorList>
            <person name="Scholz U."/>
            <person name="Mascher M."/>
            <person name="Fiebig A."/>
        </authorList>
    </citation>
    <scope>NUCLEOTIDE SEQUENCE</scope>
</reference>
<feature type="signal peptide" evidence="1">
    <location>
        <begin position="1"/>
        <end position="26"/>
    </location>
</feature>
<dbReference type="InterPro" id="IPR053283">
    <property type="entry name" value="TUNICAMYCIN_INDUCED_1"/>
</dbReference>
<dbReference type="AlphaFoldDB" id="A0A7I8K8D3"/>
<keyword evidence="3" id="KW-1185">Reference proteome</keyword>
<dbReference type="Proteomes" id="UP000663760">
    <property type="component" value="Chromosome 3"/>
</dbReference>
<dbReference type="PANTHER" id="PTHR34454:SF3">
    <property type="entry name" value="PEPTIDASE I, PUTATIVE-RELATED"/>
    <property type="match status" value="1"/>
</dbReference>
<feature type="chain" id="PRO_5029911640" evidence="1">
    <location>
        <begin position="27"/>
        <end position="399"/>
    </location>
</feature>
<name>A0A7I8K8D3_SPIIN</name>
<dbReference type="PANTHER" id="PTHR34454">
    <property type="entry name" value="TUNICAMYCIN INDUCED PROTEIN"/>
    <property type="match status" value="1"/>
</dbReference>
<evidence type="ECO:0000313" key="2">
    <source>
        <dbReference type="EMBL" id="CAA7393870.1"/>
    </source>
</evidence>
<accession>A0A7I8K8D3</accession>
<evidence type="ECO:0000313" key="3">
    <source>
        <dbReference type="Proteomes" id="UP000663760"/>
    </source>
</evidence>
<proteinExistence type="predicted"/>